<accession>A0A2U2BNQ0</accession>
<dbReference type="SUPFAM" id="SSF52172">
    <property type="entry name" value="CheY-like"/>
    <property type="match status" value="1"/>
</dbReference>
<dbReference type="GO" id="GO:0000160">
    <property type="term" value="P:phosphorelay signal transduction system"/>
    <property type="evidence" value="ECO:0007669"/>
    <property type="project" value="InterPro"/>
</dbReference>
<organism evidence="3 4">
    <name type="scientific">Alcaligenes faecalis</name>
    <dbReference type="NCBI Taxonomy" id="511"/>
    <lineage>
        <taxon>Bacteria</taxon>
        <taxon>Pseudomonadati</taxon>
        <taxon>Pseudomonadota</taxon>
        <taxon>Betaproteobacteria</taxon>
        <taxon>Burkholderiales</taxon>
        <taxon>Alcaligenaceae</taxon>
        <taxon>Alcaligenes</taxon>
    </lineage>
</organism>
<dbReference type="Pfam" id="PF01636">
    <property type="entry name" value="APH"/>
    <property type="match status" value="1"/>
</dbReference>
<dbReference type="InterPro" id="IPR002575">
    <property type="entry name" value="Aminoglycoside_PTrfase"/>
</dbReference>
<reference evidence="3 4" key="1">
    <citation type="submission" date="2018-05" db="EMBL/GenBank/DDBJ databases">
        <title>Genome Sequence of an Efficient Indole-Degrading Bacterium, Alcaligenes sp.YBY.</title>
        <authorList>
            <person name="Yang B."/>
        </authorList>
    </citation>
    <scope>NUCLEOTIDE SEQUENCE [LARGE SCALE GENOMIC DNA]</scope>
    <source>
        <strain evidence="3 4">YBY</strain>
    </source>
</reference>
<dbReference type="Pfam" id="PF00072">
    <property type="entry name" value="Response_reg"/>
    <property type="match status" value="1"/>
</dbReference>
<comment type="caution">
    <text evidence="3">The sequence shown here is derived from an EMBL/GenBank/DDBJ whole genome shotgun (WGS) entry which is preliminary data.</text>
</comment>
<keyword evidence="1" id="KW-0597">Phosphoprotein</keyword>
<feature type="domain" description="Response regulatory" evidence="2">
    <location>
        <begin position="2"/>
        <end position="131"/>
    </location>
</feature>
<dbReference type="PROSITE" id="PS50110">
    <property type="entry name" value="RESPONSE_REGULATORY"/>
    <property type="match status" value="1"/>
</dbReference>
<feature type="modified residue" description="4-aspartylphosphate" evidence="1">
    <location>
        <position position="54"/>
    </location>
</feature>
<evidence type="ECO:0000313" key="4">
    <source>
        <dbReference type="Proteomes" id="UP000245216"/>
    </source>
</evidence>
<dbReference type="Gene3D" id="3.40.50.2300">
    <property type="match status" value="1"/>
</dbReference>
<dbReference type="InterPro" id="IPR011006">
    <property type="entry name" value="CheY-like_superfamily"/>
</dbReference>
<dbReference type="InterPro" id="IPR001789">
    <property type="entry name" value="Sig_transdc_resp-reg_receiver"/>
</dbReference>
<proteinExistence type="predicted"/>
<dbReference type="RefSeq" id="WP_109088300.1">
    <property type="nucleotide sequence ID" value="NZ_QEXO01000001.1"/>
</dbReference>
<gene>
    <name evidence="3" type="ORF">DF183_02365</name>
</gene>
<evidence type="ECO:0000259" key="2">
    <source>
        <dbReference type="PROSITE" id="PS50110"/>
    </source>
</evidence>
<dbReference type="InterPro" id="IPR011009">
    <property type="entry name" value="Kinase-like_dom_sf"/>
</dbReference>
<reference evidence="3 4" key="2">
    <citation type="submission" date="2018-05" db="EMBL/GenBank/DDBJ databases">
        <authorList>
            <person name="Lanie J.A."/>
            <person name="Ng W.-L."/>
            <person name="Kazmierczak K.M."/>
            <person name="Andrzejewski T.M."/>
            <person name="Davidsen T.M."/>
            <person name="Wayne K.J."/>
            <person name="Tettelin H."/>
            <person name="Glass J.I."/>
            <person name="Rusch D."/>
            <person name="Podicherti R."/>
            <person name="Tsui H.-C.T."/>
            <person name="Winkler M.E."/>
        </authorList>
    </citation>
    <scope>NUCLEOTIDE SEQUENCE [LARGE SCALE GENOMIC DNA]</scope>
    <source>
        <strain evidence="3 4">YBY</strain>
    </source>
</reference>
<dbReference type="Gene3D" id="1.10.510.10">
    <property type="entry name" value="Transferase(Phosphotransferase) domain 1"/>
    <property type="match status" value="1"/>
</dbReference>
<evidence type="ECO:0000313" key="3">
    <source>
        <dbReference type="EMBL" id="PWE15597.1"/>
    </source>
</evidence>
<dbReference type="Proteomes" id="UP000245216">
    <property type="component" value="Unassembled WGS sequence"/>
</dbReference>
<dbReference type="Gene3D" id="1.20.1270.170">
    <property type="match status" value="1"/>
</dbReference>
<protein>
    <recommendedName>
        <fullName evidence="2">Response regulatory domain-containing protein</fullName>
    </recommendedName>
</protein>
<evidence type="ECO:0000256" key="1">
    <source>
        <dbReference type="PROSITE-ProRule" id="PRU00169"/>
    </source>
</evidence>
<dbReference type="EMBL" id="QEXO01000001">
    <property type="protein sequence ID" value="PWE15597.1"/>
    <property type="molecule type" value="Genomic_DNA"/>
</dbReference>
<dbReference type="SUPFAM" id="SSF56112">
    <property type="entry name" value="Protein kinase-like (PK-like)"/>
    <property type="match status" value="1"/>
</dbReference>
<sequence>MNVLLVDDDPEYLATLHEIVTKLAGGGASLIGTSNAEHAIELLKTDFFDFIVLDMSIPWSATDTADSPVHGMRVLTEAQTQVPGTPIFVLTGSPARAYGEHVEDLLRGGARADIWGDSAERAVMCFNLKRDLRRFEDVLADYVGAYRAIRNVELDKGGLDIREGFDRLIRIFARSLDNISCSVSQITGGLSGTPVFRLQVADVQGNVTQGVVGKLGPIAKIMDEANRYDKFANRLPPEATPRKIRVQRWGGGSDAALFYQLAKGYEETVFSIISADGRIGHTVQELERLTADWVRRTEQKLVSEIRREQLPDAQYDQIVETFGIQWTEEIERILVRTSWACTHGDMHGANILVDENSRPILIDFGDMSDGPSSRDPITLELSALFHSDGPLRDSGWPGEAAQTIFVDVDAYLKDCPAAEFVRECRRWMTARSASKREPLAVAYSYLIRQLKYEDTDKKLAIELLDGIRECFRQT</sequence>
<name>A0A2U2BNQ0_ALCFA</name>
<dbReference type="AlphaFoldDB" id="A0A2U2BNQ0"/>